<dbReference type="EMBL" id="JBHUOF010000021">
    <property type="protein sequence ID" value="MFD2801110.1"/>
    <property type="molecule type" value="Genomic_DNA"/>
</dbReference>
<dbReference type="Pfam" id="PF03928">
    <property type="entry name" value="HbpS-like"/>
    <property type="match status" value="1"/>
</dbReference>
<evidence type="ECO:0000313" key="2">
    <source>
        <dbReference type="Proteomes" id="UP001597478"/>
    </source>
</evidence>
<name>A0ABW5WDE7_9PSEU</name>
<dbReference type="SUPFAM" id="SSF143744">
    <property type="entry name" value="GlcG-like"/>
    <property type="match status" value="1"/>
</dbReference>
<keyword evidence="2" id="KW-1185">Reference proteome</keyword>
<dbReference type="Proteomes" id="UP001597478">
    <property type="component" value="Unassembled WGS sequence"/>
</dbReference>
<proteinExistence type="predicted"/>
<comment type="caution">
    <text evidence="1">The sequence shown here is derived from an EMBL/GenBank/DDBJ whole genome shotgun (WGS) entry which is preliminary data.</text>
</comment>
<dbReference type="InterPro" id="IPR038084">
    <property type="entry name" value="PduO/GlcC-like_sf"/>
</dbReference>
<reference evidence="2" key="1">
    <citation type="journal article" date="2019" name="Int. J. Syst. Evol. Microbiol.">
        <title>The Global Catalogue of Microorganisms (GCM) 10K type strain sequencing project: providing services to taxonomists for standard genome sequencing and annotation.</title>
        <authorList>
            <consortium name="The Broad Institute Genomics Platform"/>
            <consortium name="The Broad Institute Genome Sequencing Center for Infectious Disease"/>
            <person name="Wu L."/>
            <person name="Ma J."/>
        </authorList>
    </citation>
    <scope>NUCLEOTIDE SEQUENCE [LARGE SCALE GENOMIC DNA]</scope>
    <source>
        <strain evidence="2">IBRC-M 10906</strain>
    </source>
</reference>
<dbReference type="Gene3D" id="3.30.450.150">
    <property type="entry name" value="Haem-degrading domain"/>
    <property type="match status" value="1"/>
</dbReference>
<accession>A0ABW5WDE7</accession>
<organism evidence="1 2">
    <name type="scientific">Prauserella oleivorans</name>
    <dbReference type="NCBI Taxonomy" id="1478153"/>
    <lineage>
        <taxon>Bacteria</taxon>
        <taxon>Bacillati</taxon>
        <taxon>Actinomycetota</taxon>
        <taxon>Actinomycetes</taxon>
        <taxon>Pseudonocardiales</taxon>
        <taxon>Pseudonocardiaceae</taxon>
        <taxon>Prauserella</taxon>
    </lineage>
</organism>
<protein>
    <submittedName>
        <fullName evidence="1">Heme-binding protein</fullName>
    </submittedName>
</protein>
<dbReference type="InterPro" id="IPR005624">
    <property type="entry name" value="PduO/GlcC-like"/>
</dbReference>
<sequence length="188" mass="19583">MVHRFARRRYGSLTIAAPETQAADLVTSSLTPRRTDVHTVHRITLDDALPMLDAARAKAEEIGVKQTICVCDDGGNVIALHRLPGARLTGVEIAMAKAFTAAGHERATHKFNEPPDGPALPGNEAFGISHMLPGKFAVFVGGFPIEYDGQIVGAVGVSGGNGEQDKAVGAAALRAFAEHVAAQAAPVG</sequence>
<dbReference type="RefSeq" id="WP_377391596.1">
    <property type="nucleotide sequence ID" value="NZ_JBHSAN010000024.1"/>
</dbReference>
<evidence type="ECO:0000313" key="1">
    <source>
        <dbReference type="EMBL" id="MFD2801110.1"/>
    </source>
</evidence>
<dbReference type="PANTHER" id="PTHR34309">
    <property type="entry name" value="SLR1406 PROTEIN"/>
    <property type="match status" value="1"/>
</dbReference>
<dbReference type="PANTHER" id="PTHR34309:SF1">
    <property type="entry name" value="PROTEIN GLCG"/>
    <property type="match status" value="1"/>
</dbReference>
<gene>
    <name evidence="1" type="ORF">ACFS2C_17090</name>
</gene>
<dbReference type="InterPro" id="IPR052517">
    <property type="entry name" value="GlcG_carb_metab_protein"/>
</dbReference>